<sequence>MKMLKKLVACTAIATMLLSTSTAKAGCYETTGGCGYEECRRAPCIAPCVALGTIALIAIIAIAVQNSHNGHSHSN</sequence>
<reference evidence="3" key="1">
    <citation type="submission" date="2013-12" db="EMBL/GenBank/DDBJ databases">
        <authorList>
            <person name="Linke B."/>
        </authorList>
    </citation>
    <scope>NUCLEOTIDE SEQUENCE [LARGE SCALE GENOMIC DNA]</scope>
    <source>
        <strain evidence="3">CRIB-18</strain>
    </source>
</reference>
<dbReference type="OrthoDB" id="9898925at2"/>
<dbReference type="STRING" id="1437425.CSEC_1141"/>
<evidence type="ECO:0000256" key="1">
    <source>
        <dbReference type="SAM" id="Phobius"/>
    </source>
</evidence>
<protein>
    <submittedName>
        <fullName evidence="3">Conserved putative membrane protein</fullName>
    </submittedName>
</protein>
<reference evidence="3" key="2">
    <citation type="submission" date="2014-09" db="EMBL/GenBank/DDBJ databases">
        <title>Criblamydia sequanensis harbors a mega-plasmid encoding arsenite resistance.</title>
        <authorList>
            <person name="Bertelli C."/>
            <person name="Goesmann A."/>
            <person name="Greub G."/>
        </authorList>
    </citation>
    <scope>NUCLEOTIDE SEQUENCE [LARGE SCALE GENOMIC DNA]</scope>
    <source>
        <strain evidence="3">CRIB-18</strain>
    </source>
</reference>
<keyword evidence="1" id="KW-1133">Transmembrane helix</keyword>
<dbReference type="Proteomes" id="UP000031552">
    <property type="component" value="Unassembled WGS sequence"/>
</dbReference>
<proteinExistence type="predicted"/>
<evidence type="ECO:0000256" key="2">
    <source>
        <dbReference type="SAM" id="SignalP"/>
    </source>
</evidence>
<feature type="signal peptide" evidence="2">
    <location>
        <begin position="1"/>
        <end position="25"/>
    </location>
</feature>
<organism evidence="3 4">
    <name type="scientific">Candidatus Criblamydia sequanensis CRIB-18</name>
    <dbReference type="NCBI Taxonomy" id="1437425"/>
    <lineage>
        <taxon>Bacteria</taxon>
        <taxon>Pseudomonadati</taxon>
        <taxon>Chlamydiota</taxon>
        <taxon>Chlamydiia</taxon>
        <taxon>Parachlamydiales</taxon>
        <taxon>Candidatus Criblamydiaceae</taxon>
        <taxon>Candidatus Criblamydia</taxon>
    </lineage>
</organism>
<comment type="caution">
    <text evidence="3">The sequence shown here is derived from an EMBL/GenBank/DDBJ whole genome shotgun (WGS) entry which is preliminary data.</text>
</comment>
<feature type="transmembrane region" description="Helical" evidence="1">
    <location>
        <begin position="44"/>
        <end position="64"/>
    </location>
</feature>
<keyword evidence="1" id="KW-0472">Membrane</keyword>
<keyword evidence="2" id="KW-0732">Signal</keyword>
<gene>
    <name evidence="3" type="ORF">CSEC_1141</name>
</gene>
<feature type="chain" id="PRO_5001853615" evidence="2">
    <location>
        <begin position="26"/>
        <end position="75"/>
    </location>
</feature>
<name>A0A090CYW1_9BACT</name>
<evidence type="ECO:0000313" key="3">
    <source>
        <dbReference type="EMBL" id="CDR33967.1"/>
    </source>
</evidence>
<dbReference type="eggNOG" id="ENOG502ZNUG">
    <property type="taxonomic scope" value="Bacteria"/>
</dbReference>
<dbReference type="EMBL" id="CCEJ010000004">
    <property type="protein sequence ID" value="CDR33967.1"/>
    <property type="molecule type" value="Genomic_DNA"/>
</dbReference>
<keyword evidence="4" id="KW-1185">Reference proteome</keyword>
<dbReference type="AlphaFoldDB" id="A0A090CYW1"/>
<keyword evidence="1" id="KW-0812">Transmembrane</keyword>
<accession>A0A090CYW1</accession>
<evidence type="ECO:0000313" key="4">
    <source>
        <dbReference type="Proteomes" id="UP000031552"/>
    </source>
</evidence>